<evidence type="ECO:0000313" key="1">
    <source>
        <dbReference type="EMBL" id="SFE92737.1"/>
    </source>
</evidence>
<dbReference type="OrthoDB" id="195113at2"/>
<name>A0A1I2EJC3_9ACTN</name>
<dbReference type="SUPFAM" id="SSF53597">
    <property type="entry name" value="Dihydrofolate reductase-like"/>
    <property type="match status" value="1"/>
</dbReference>
<accession>A0A1I2EJC3</accession>
<dbReference type="Proteomes" id="UP000199645">
    <property type="component" value="Unassembled WGS sequence"/>
</dbReference>
<dbReference type="EMBL" id="FONV01000004">
    <property type="protein sequence ID" value="SFE92737.1"/>
    <property type="molecule type" value="Genomic_DNA"/>
</dbReference>
<protein>
    <submittedName>
        <fullName evidence="1">Uncharacterized protein</fullName>
    </submittedName>
</protein>
<proteinExistence type="predicted"/>
<gene>
    <name evidence="1" type="ORF">SAMN05421541_104500</name>
</gene>
<evidence type="ECO:0000313" key="2">
    <source>
        <dbReference type="Proteomes" id="UP000199645"/>
    </source>
</evidence>
<dbReference type="AlphaFoldDB" id="A0A1I2EJC3"/>
<reference evidence="1 2" key="1">
    <citation type="submission" date="2016-10" db="EMBL/GenBank/DDBJ databases">
        <authorList>
            <person name="de Groot N.N."/>
        </authorList>
    </citation>
    <scope>NUCLEOTIDE SEQUENCE [LARGE SCALE GENOMIC DNA]</scope>
    <source>
        <strain evidence="1 2">DSM 43019</strain>
    </source>
</reference>
<sequence length="86" mass="9284">MSGLLAQQWTSVDGFVAGVNGEADVLAAVSDFTGSETHNAALLADIDEVLLGRRTYEAFAEFWPTAVDEPMAELVNACPRRSARQR</sequence>
<dbReference type="RefSeq" id="WP_143133726.1">
    <property type="nucleotide sequence ID" value="NZ_BOMT01000028.1"/>
</dbReference>
<dbReference type="Gene3D" id="3.40.430.10">
    <property type="entry name" value="Dihydrofolate Reductase, subunit A"/>
    <property type="match status" value="1"/>
</dbReference>
<dbReference type="STRING" id="35752.SAMN05421541_104500"/>
<organism evidence="1 2">
    <name type="scientific">Actinoplanes philippinensis</name>
    <dbReference type="NCBI Taxonomy" id="35752"/>
    <lineage>
        <taxon>Bacteria</taxon>
        <taxon>Bacillati</taxon>
        <taxon>Actinomycetota</taxon>
        <taxon>Actinomycetes</taxon>
        <taxon>Micromonosporales</taxon>
        <taxon>Micromonosporaceae</taxon>
        <taxon>Actinoplanes</taxon>
    </lineage>
</organism>
<keyword evidence="2" id="KW-1185">Reference proteome</keyword>
<dbReference type="InterPro" id="IPR024072">
    <property type="entry name" value="DHFR-like_dom_sf"/>
</dbReference>